<evidence type="ECO:0000313" key="4">
    <source>
        <dbReference type="Proteomes" id="UP000242188"/>
    </source>
</evidence>
<feature type="compositionally biased region" description="Basic and acidic residues" evidence="2">
    <location>
        <begin position="347"/>
        <end position="372"/>
    </location>
</feature>
<keyword evidence="1" id="KW-0175">Coiled coil</keyword>
<reference evidence="3 4" key="1">
    <citation type="journal article" date="2017" name="Nat. Ecol. Evol.">
        <title>Scallop genome provides insights into evolution of bilaterian karyotype and development.</title>
        <authorList>
            <person name="Wang S."/>
            <person name="Zhang J."/>
            <person name="Jiao W."/>
            <person name="Li J."/>
            <person name="Xun X."/>
            <person name="Sun Y."/>
            <person name="Guo X."/>
            <person name="Huan P."/>
            <person name="Dong B."/>
            <person name="Zhang L."/>
            <person name="Hu X."/>
            <person name="Sun X."/>
            <person name="Wang J."/>
            <person name="Zhao C."/>
            <person name="Wang Y."/>
            <person name="Wang D."/>
            <person name="Huang X."/>
            <person name="Wang R."/>
            <person name="Lv J."/>
            <person name="Li Y."/>
            <person name="Zhang Z."/>
            <person name="Liu B."/>
            <person name="Lu W."/>
            <person name="Hui Y."/>
            <person name="Liang J."/>
            <person name="Zhou Z."/>
            <person name="Hou R."/>
            <person name="Li X."/>
            <person name="Liu Y."/>
            <person name="Li H."/>
            <person name="Ning X."/>
            <person name="Lin Y."/>
            <person name="Zhao L."/>
            <person name="Xing Q."/>
            <person name="Dou J."/>
            <person name="Li Y."/>
            <person name="Mao J."/>
            <person name="Guo H."/>
            <person name="Dou H."/>
            <person name="Li T."/>
            <person name="Mu C."/>
            <person name="Jiang W."/>
            <person name="Fu Q."/>
            <person name="Fu X."/>
            <person name="Miao Y."/>
            <person name="Liu J."/>
            <person name="Yu Q."/>
            <person name="Li R."/>
            <person name="Liao H."/>
            <person name="Li X."/>
            <person name="Kong Y."/>
            <person name="Jiang Z."/>
            <person name="Chourrout D."/>
            <person name="Li R."/>
            <person name="Bao Z."/>
        </authorList>
    </citation>
    <scope>NUCLEOTIDE SEQUENCE [LARGE SCALE GENOMIC DNA]</scope>
    <source>
        <strain evidence="3 4">PY_sf001</strain>
    </source>
</reference>
<name>A0A210QRP4_MIZYE</name>
<dbReference type="EMBL" id="NEDP02002268">
    <property type="protein sequence ID" value="OWF51416.1"/>
    <property type="molecule type" value="Genomic_DNA"/>
</dbReference>
<protein>
    <submittedName>
        <fullName evidence="3">Coiled-coil domain-containing protein 15</fullName>
    </submittedName>
</protein>
<dbReference type="PANTHER" id="PTHR14817:SF2">
    <property type="entry name" value="COILED-COIL DOMAIN-CONTAINING PROTEIN 15"/>
    <property type="match status" value="1"/>
</dbReference>
<dbReference type="AlphaFoldDB" id="A0A210QRP4"/>
<dbReference type="STRING" id="6573.A0A210QRP4"/>
<feature type="region of interest" description="Disordered" evidence="2">
    <location>
        <begin position="347"/>
        <end position="375"/>
    </location>
</feature>
<sequence>MASKTRPASENYLRKISKPVISTDVMGNRNVEIRAVGAWVQPSISVHSEGVTAAQEEDARIKRMQQEKEARLQKFKDDVKHRVRLMERARKQQETEKSYRAVEHERKVVRQSAFSKENTLPRKDNCIVQRNHALTIKQRNTSSSFAEDHRDATNKAFQDQTNQIHKFTSQARKKLSSKQVITEDFIPDDLPGGVWKVSRTRDHPSSRHTMEPTVIELNDEDEEEEDDIWQSQTDQPKIVIPTGSQDVDDNLENMKQMKMVHFDLEPSKDESRKERIARKTITTISGTQINRSVPHVPNIYMGVQSEEEKQRLKSQQATYRRLFMDIEREQVKENLKRKEHRKRIQRLKKEKEEERREEEEKSRRFVEPRDPVTGETSLQTLTREIEEQEQVKETLRRNQLRLKKLREMERFVEALRAQLREKIELKGIQLPPLCCCGISVWDTNPETCANNCVFYKNPRGFAKALQSLLISCDVS</sequence>
<dbReference type="Proteomes" id="UP000242188">
    <property type="component" value="Unassembled WGS sequence"/>
</dbReference>
<evidence type="ECO:0000256" key="2">
    <source>
        <dbReference type="SAM" id="MobiDB-lite"/>
    </source>
</evidence>
<feature type="coiled-coil region" evidence="1">
    <location>
        <begin position="54"/>
        <end position="96"/>
    </location>
</feature>
<dbReference type="OrthoDB" id="10007210at2759"/>
<keyword evidence="4" id="KW-1185">Reference proteome</keyword>
<gene>
    <name evidence="3" type="ORF">KP79_PYT16895</name>
</gene>
<evidence type="ECO:0000256" key="1">
    <source>
        <dbReference type="SAM" id="Coils"/>
    </source>
</evidence>
<dbReference type="PANTHER" id="PTHR14817">
    <property type="entry name" value="COILED-COIL DOMAIN-CONTAINING PROTEIN 15"/>
    <property type="match status" value="1"/>
</dbReference>
<organism evidence="3 4">
    <name type="scientific">Mizuhopecten yessoensis</name>
    <name type="common">Japanese scallop</name>
    <name type="synonym">Patinopecten yessoensis</name>
    <dbReference type="NCBI Taxonomy" id="6573"/>
    <lineage>
        <taxon>Eukaryota</taxon>
        <taxon>Metazoa</taxon>
        <taxon>Spiralia</taxon>
        <taxon>Lophotrochozoa</taxon>
        <taxon>Mollusca</taxon>
        <taxon>Bivalvia</taxon>
        <taxon>Autobranchia</taxon>
        <taxon>Pteriomorphia</taxon>
        <taxon>Pectinida</taxon>
        <taxon>Pectinoidea</taxon>
        <taxon>Pectinidae</taxon>
        <taxon>Mizuhopecten</taxon>
    </lineage>
</organism>
<comment type="caution">
    <text evidence="3">The sequence shown here is derived from an EMBL/GenBank/DDBJ whole genome shotgun (WGS) entry which is preliminary data.</text>
</comment>
<dbReference type="GO" id="GO:0005813">
    <property type="term" value="C:centrosome"/>
    <property type="evidence" value="ECO:0007669"/>
    <property type="project" value="TreeGrafter"/>
</dbReference>
<evidence type="ECO:0000313" key="3">
    <source>
        <dbReference type="EMBL" id="OWF51416.1"/>
    </source>
</evidence>
<dbReference type="InterPro" id="IPR037693">
    <property type="entry name" value="CCDC15"/>
</dbReference>
<proteinExistence type="predicted"/>
<accession>A0A210QRP4</accession>